<protein>
    <submittedName>
        <fullName evidence="2">Uncharacterized protein</fullName>
    </submittedName>
</protein>
<evidence type="ECO:0000313" key="2">
    <source>
        <dbReference type="EMBL" id="PCI78036.1"/>
    </source>
</evidence>
<proteinExistence type="predicted"/>
<organism evidence="2 3">
    <name type="scientific">Aerophobetes bacterium</name>
    <dbReference type="NCBI Taxonomy" id="2030807"/>
    <lineage>
        <taxon>Bacteria</taxon>
        <taxon>Candidatus Aerophobota</taxon>
    </lineage>
</organism>
<name>A0A2A4X6A5_UNCAE</name>
<evidence type="ECO:0000256" key="1">
    <source>
        <dbReference type="SAM" id="MobiDB-lite"/>
    </source>
</evidence>
<dbReference type="AlphaFoldDB" id="A0A2A4X6A5"/>
<reference evidence="3" key="1">
    <citation type="submission" date="2017-08" db="EMBL/GenBank/DDBJ databases">
        <title>A dynamic microbial community with high functional redundancy inhabits the cold, oxic subseafloor aquifer.</title>
        <authorList>
            <person name="Tully B.J."/>
            <person name="Wheat C.G."/>
            <person name="Glazer B.T."/>
            <person name="Huber J.A."/>
        </authorList>
    </citation>
    <scope>NUCLEOTIDE SEQUENCE [LARGE SCALE GENOMIC DNA]</scope>
</reference>
<comment type="caution">
    <text evidence="2">The sequence shown here is derived from an EMBL/GenBank/DDBJ whole genome shotgun (WGS) entry which is preliminary data.</text>
</comment>
<dbReference type="EMBL" id="NVUK01000009">
    <property type="protein sequence ID" value="PCI78036.1"/>
    <property type="molecule type" value="Genomic_DNA"/>
</dbReference>
<feature type="region of interest" description="Disordered" evidence="1">
    <location>
        <begin position="62"/>
        <end position="82"/>
    </location>
</feature>
<dbReference type="Proteomes" id="UP000218775">
    <property type="component" value="Unassembled WGS sequence"/>
</dbReference>
<gene>
    <name evidence="2" type="ORF">COB21_01710</name>
</gene>
<accession>A0A2A4X6A5</accession>
<evidence type="ECO:0000313" key="3">
    <source>
        <dbReference type="Proteomes" id="UP000218775"/>
    </source>
</evidence>
<sequence>MSMYVQVGALISHLGGEKPVSKKAKKAQELVKKVEIAAAKNLHRSSPASVILGKGDAFASGKKIRSGSPAAKGSLIQKKASSPKVQARAAQYKNKLAQQLKALNEAAAERYKK</sequence>